<sequence>MTTEQRYVAPAALTSLAASLRGRLTTTDDPGYDAERSPWNLAVDQRPAAIAHPAGVDDLRAILAFARDSGATVTVQPNGHGASGSLEGAILTRPAAFDRLEIDADARTAVVGAGVQWGAVIAALDGTGLVVPSGTSRVVSPAGYLLGGGHSWLSRWAGLGAQSLRAAWIVRPDGTHERVDDASDPDTMWALRGAGGTVGIVTELEIDLLEAPTLFGGSLVFSAADGPAVLRAVRDAAADAPEGLGLFVSTMRMPDAPMLPEQVRGRSFTTVDVLARAEADLAPLAGLRAVATPIREQLGATTQAAMAAMSMEPEDPSPSRGSSIALDALPDPVIDELLEWRALPEQAPLIGVTMRMLGGALDAPQRPGFATLAGASWLSMGLAPMFPSAPPEAGAASLAGLDALLRPHASERMVPTFLGEDDTLERCATADDLARLRAIRDAADPDGVLHEGRLPR</sequence>
<evidence type="ECO:0000259" key="6">
    <source>
        <dbReference type="PROSITE" id="PS51387"/>
    </source>
</evidence>
<dbReference type="SUPFAM" id="SSF56176">
    <property type="entry name" value="FAD-binding/transporter-associated domain-like"/>
    <property type="match status" value="1"/>
</dbReference>
<dbReference type="Gene3D" id="3.40.462.20">
    <property type="match status" value="1"/>
</dbReference>
<reference evidence="7 8" key="1">
    <citation type="submission" date="2018-11" db="EMBL/GenBank/DDBJ databases">
        <title>Sequencing the genomes of 1000 actinobacteria strains.</title>
        <authorList>
            <person name="Klenk H.-P."/>
        </authorList>
    </citation>
    <scope>NUCLEOTIDE SEQUENCE [LARGE SCALE GENOMIC DNA]</scope>
    <source>
        <strain evidence="7 8">DSM 9580</strain>
    </source>
</reference>
<dbReference type="InterPro" id="IPR016167">
    <property type="entry name" value="FAD-bd_PCMH_sub1"/>
</dbReference>
<dbReference type="InterPro" id="IPR016166">
    <property type="entry name" value="FAD-bd_PCMH"/>
</dbReference>
<comment type="cofactor">
    <cofactor evidence="1">
        <name>FAD</name>
        <dbReference type="ChEBI" id="CHEBI:57692"/>
    </cofactor>
</comment>
<keyword evidence="8" id="KW-1185">Reference proteome</keyword>
<comment type="similarity">
    <text evidence="2">Belongs to the oxygen-dependent FAD-linked oxidoreductase family.</text>
</comment>
<dbReference type="GO" id="GO:0016491">
    <property type="term" value="F:oxidoreductase activity"/>
    <property type="evidence" value="ECO:0007669"/>
    <property type="project" value="UniProtKB-KW"/>
</dbReference>
<dbReference type="RefSeq" id="WP_170165643.1">
    <property type="nucleotide sequence ID" value="NZ_RKHJ01000001.1"/>
</dbReference>
<keyword evidence="4" id="KW-0274">FAD</keyword>
<keyword evidence="5" id="KW-0560">Oxidoreductase</keyword>
<dbReference type="GO" id="GO:0071949">
    <property type="term" value="F:FAD binding"/>
    <property type="evidence" value="ECO:0007669"/>
    <property type="project" value="InterPro"/>
</dbReference>
<name>A0A3N2AWJ5_9MICO</name>
<protein>
    <submittedName>
        <fullName evidence="7">FAD/FMN-containing dehydrogenase</fullName>
    </submittedName>
</protein>
<evidence type="ECO:0000256" key="5">
    <source>
        <dbReference type="ARBA" id="ARBA00023002"/>
    </source>
</evidence>
<dbReference type="PANTHER" id="PTHR42973:SF39">
    <property type="entry name" value="FAD-BINDING PCMH-TYPE DOMAIN-CONTAINING PROTEIN"/>
    <property type="match status" value="1"/>
</dbReference>
<evidence type="ECO:0000256" key="3">
    <source>
        <dbReference type="ARBA" id="ARBA00022630"/>
    </source>
</evidence>
<evidence type="ECO:0000313" key="7">
    <source>
        <dbReference type="EMBL" id="ROR67340.1"/>
    </source>
</evidence>
<dbReference type="Gene3D" id="3.30.43.10">
    <property type="entry name" value="Uridine Diphospho-n-acetylenolpyruvylglucosamine Reductase, domain 2"/>
    <property type="match status" value="1"/>
</dbReference>
<dbReference type="EMBL" id="RKHJ01000001">
    <property type="protein sequence ID" value="ROR67340.1"/>
    <property type="molecule type" value="Genomic_DNA"/>
</dbReference>
<feature type="domain" description="FAD-binding PCMH-type" evidence="6">
    <location>
        <begin position="43"/>
        <end position="211"/>
    </location>
</feature>
<evidence type="ECO:0000256" key="2">
    <source>
        <dbReference type="ARBA" id="ARBA00005466"/>
    </source>
</evidence>
<dbReference type="Gene3D" id="3.30.465.10">
    <property type="match status" value="1"/>
</dbReference>
<evidence type="ECO:0000256" key="1">
    <source>
        <dbReference type="ARBA" id="ARBA00001974"/>
    </source>
</evidence>
<dbReference type="Pfam" id="PF01565">
    <property type="entry name" value="FAD_binding_4"/>
    <property type="match status" value="1"/>
</dbReference>
<dbReference type="PANTHER" id="PTHR42973">
    <property type="entry name" value="BINDING OXIDOREDUCTASE, PUTATIVE (AFU_ORTHOLOGUE AFUA_1G17690)-RELATED"/>
    <property type="match status" value="1"/>
</dbReference>
<dbReference type="Proteomes" id="UP000275456">
    <property type="component" value="Unassembled WGS sequence"/>
</dbReference>
<dbReference type="PROSITE" id="PS51387">
    <property type="entry name" value="FAD_PCMH"/>
    <property type="match status" value="1"/>
</dbReference>
<keyword evidence="3" id="KW-0285">Flavoprotein</keyword>
<organism evidence="7 8">
    <name type="scientific">Agrococcus jenensis</name>
    <dbReference type="NCBI Taxonomy" id="46353"/>
    <lineage>
        <taxon>Bacteria</taxon>
        <taxon>Bacillati</taxon>
        <taxon>Actinomycetota</taxon>
        <taxon>Actinomycetes</taxon>
        <taxon>Micrococcales</taxon>
        <taxon>Microbacteriaceae</taxon>
        <taxon>Agrococcus</taxon>
    </lineage>
</organism>
<proteinExistence type="inferred from homology"/>
<dbReference type="InterPro" id="IPR016169">
    <property type="entry name" value="FAD-bd_PCMH_sub2"/>
</dbReference>
<dbReference type="AlphaFoldDB" id="A0A3N2AWJ5"/>
<evidence type="ECO:0000313" key="8">
    <source>
        <dbReference type="Proteomes" id="UP000275456"/>
    </source>
</evidence>
<dbReference type="InterPro" id="IPR006094">
    <property type="entry name" value="Oxid_FAD_bind_N"/>
</dbReference>
<accession>A0A3N2AWJ5</accession>
<dbReference type="InterPro" id="IPR050416">
    <property type="entry name" value="FAD-linked_Oxidoreductase"/>
</dbReference>
<gene>
    <name evidence="7" type="ORF">EDD26_2751</name>
</gene>
<evidence type="ECO:0000256" key="4">
    <source>
        <dbReference type="ARBA" id="ARBA00022827"/>
    </source>
</evidence>
<dbReference type="InterPro" id="IPR036318">
    <property type="entry name" value="FAD-bd_PCMH-like_sf"/>
</dbReference>
<comment type="caution">
    <text evidence="7">The sequence shown here is derived from an EMBL/GenBank/DDBJ whole genome shotgun (WGS) entry which is preliminary data.</text>
</comment>